<dbReference type="PANTHER" id="PTHR43022:SF1">
    <property type="entry name" value="PROTEIN SMF"/>
    <property type="match status" value="1"/>
</dbReference>
<dbReference type="InterPro" id="IPR003488">
    <property type="entry name" value="DprA"/>
</dbReference>
<accession>A0A3B0URT0</accession>
<name>A0A3B0URT0_9ZZZZ</name>
<dbReference type="PANTHER" id="PTHR43022">
    <property type="entry name" value="PROTEIN SMF"/>
    <property type="match status" value="1"/>
</dbReference>
<dbReference type="InterPro" id="IPR036388">
    <property type="entry name" value="WH-like_DNA-bd_sf"/>
</dbReference>
<feature type="domain" description="DprA winged helix" evidence="3">
    <location>
        <begin position="228"/>
        <end position="280"/>
    </location>
</feature>
<protein>
    <submittedName>
        <fullName evidence="4">Rossmann fold nucleotide-binding protein Smf possibly involved in DNA uptake</fullName>
    </submittedName>
</protein>
<dbReference type="InterPro" id="IPR057666">
    <property type="entry name" value="DrpA_SLOG"/>
</dbReference>
<evidence type="ECO:0000256" key="1">
    <source>
        <dbReference type="ARBA" id="ARBA00006525"/>
    </source>
</evidence>
<dbReference type="NCBIfam" id="TIGR00732">
    <property type="entry name" value="dprA"/>
    <property type="match status" value="1"/>
</dbReference>
<dbReference type="EMBL" id="UOEV01000002">
    <property type="protein sequence ID" value="VAW31760.1"/>
    <property type="molecule type" value="Genomic_DNA"/>
</dbReference>
<organism evidence="4">
    <name type="scientific">hydrothermal vent metagenome</name>
    <dbReference type="NCBI Taxonomy" id="652676"/>
    <lineage>
        <taxon>unclassified sequences</taxon>
        <taxon>metagenomes</taxon>
        <taxon>ecological metagenomes</taxon>
    </lineage>
</organism>
<proteinExistence type="inferred from homology"/>
<dbReference type="Gene3D" id="3.40.50.450">
    <property type="match status" value="1"/>
</dbReference>
<dbReference type="SUPFAM" id="SSF102405">
    <property type="entry name" value="MCP/YpsA-like"/>
    <property type="match status" value="1"/>
</dbReference>
<feature type="domain" description="Smf/DprA SLOG" evidence="2">
    <location>
        <begin position="6"/>
        <end position="216"/>
    </location>
</feature>
<evidence type="ECO:0000259" key="2">
    <source>
        <dbReference type="Pfam" id="PF02481"/>
    </source>
</evidence>
<reference evidence="4" key="1">
    <citation type="submission" date="2018-06" db="EMBL/GenBank/DDBJ databases">
        <authorList>
            <person name="Zhirakovskaya E."/>
        </authorList>
    </citation>
    <scope>NUCLEOTIDE SEQUENCE</scope>
</reference>
<dbReference type="Gene3D" id="1.10.10.10">
    <property type="entry name" value="Winged helix-like DNA-binding domain superfamily/Winged helix DNA-binding domain"/>
    <property type="match status" value="1"/>
</dbReference>
<evidence type="ECO:0000259" key="3">
    <source>
        <dbReference type="Pfam" id="PF17782"/>
    </source>
</evidence>
<dbReference type="InterPro" id="IPR041614">
    <property type="entry name" value="DprA_WH"/>
</dbReference>
<dbReference type="AlphaFoldDB" id="A0A3B0URT0"/>
<dbReference type="Pfam" id="PF17782">
    <property type="entry name" value="WHD_DprA"/>
    <property type="match status" value="1"/>
</dbReference>
<sequence length="288" mass="31141">MPYEMTQITPPDYPPSLREIPEPPKTLWMQGTLPTKTTKVLAVVGSRAATGYGKEAVSSLIKGLLGYPISIVSGLALGIDATAHEAALDAGIHTIAIPGSGLDESVLYPRANRGIASRILLSGGALISEHEPKYRAHPYDFPSRNRIMVGLADAVLIVEAAKRSGTLITARLASEYNRDLLCIPHRIGDSHGFGAHLFLRLGATLVTEPLHILEALGIPPNKKYSSEKRVPNDLSKAESVLYNALSEPRSRDEVIRVSQIPTSDALTALVSLELRGLIKEEYGAWRRA</sequence>
<gene>
    <name evidence="4" type="ORF">MNBD_CPR01-194</name>
</gene>
<evidence type="ECO:0000313" key="4">
    <source>
        <dbReference type="EMBL" id="VAW31760.1"/>
    </source>
</evidence>
<comment type="similarity">
    <text evidence="1">Belongs to the DprA/Smf family.</text>
</comment>
<dbReference type="Pfam" id="PF02481">
    <property type="entry name" value="DNA_processg_A"/>
    <property type="match status" value="1"/>
</dbReference>
<dbReference type="GO" id="GO:0009294">
    <property type="term" value="P:DNA-mediated transformation"/>
    <property type="evidence" value="ECO:0007669"/>
    <property type="project" value="InterPro"/>
</dbReference>